<proteinExistence type="inferred from homology"/>
<name>A0A923HVS7_9FIRM</name>
<dbReference type="GO" id="GO:0006777">
    <property type="term" value="P:Mo-molybdopterin cofactor biosynthetic process"/>
    <property type="evidence" value="ECO:0007669"/>
    <property type="project" value="UniProtKB-UniRule"/>
</dbReference>
<gene>
    <name evidence="9" type="ORF">GH810_12765</name>
</gene>
<dbReference type="RefSeq" id="WP_148566784.1">
    <property type="nucleotide sequence ID" value="NZ_RXYA01000006.1"/>
</dbReference>
<dbReference type="Pfam" id="PF00994">
    <property type="entry name" value="MoCF_biosynth"/>
    <property type="match status" value="1"/>
</dbReference>
<comment type="similarity">
    <text evidence="2 7">Belongs to the MoeA family.</text>
</comment>
<evidence type="ECO:0000259" key="8">
    <source>
        <dbReference type="SMART" id="SM00852"/>
    </source>
</evidence>
<dbReference type="InterPro" id="IPR036425">
    <property type="entry name" value="MoaB/Mog-like_dom_sf"/>
</dbReference>
<dbReference type="Gene3D" id="2.170.190.11">
    <property type="entry name" value="Molybdopterin biosynthesis moea protein, domain 3"/>
    <property type="match status" value="1"/>
</dbReference>
<dbReference type="InterPro" id="IPR005110">
    <property type="entry name" value="MoeA_linker/N"/>
</dbReference>
<dbReference type="InterPro" id="IPR036135">
    <property type="entry name" value="MoeA_linker/N_sf"/>
</dbReference>
<keyword evidence="7" id="KW-0808">Transferase</keyword>
<dbReference type="SMART" id="SM00852">
    <property type="entry name" value="MoCF_biosynth"/>
    <property type="match status" value="1"/>
</dbReference>
<dbReference type="AlphaFoldDB" id="A0A923HVS7"/>
<sequence length="401" mass="43736">MYKKPGFEPSRNEMFSILENNIKPMLEDETISVATSLGRICAEDVYAKNTLPNKPVSARDGIAVHFSDFSKGTPDTSEWSEGKEYCFSNTGVAIREDYDTVITIENVKFDKSGKVRLLSVPEKCGEGVGVEGGQVKEGELLAYTGERISPSLIGILLTGGVANIKVLSKPKVAFIPTGDELVPSGFEIPLGKNAESNSLMLKAYINECGGEAILYPIIPDEFEKLKEAVLSAIEIADLVLICAGSSKGSKDFTIDILESVGNVIVYELGHGPGKHCSLAYSGNTPIIGLPGPPTGADLTAALYVKNTLRLIQMQPIQLPYRIIAMLAEDINGRKIDFVSFMRVFIKDGQYYAKPVELQGKTRAEVYHLQNGQFYLEKGSSIKAGTLISVEMRYPREYITEA</sequence>
<dbReference type="Pfam" id="PF03453">
    <property type="entry name" value="MoeA_N"/>
    <property type="match status" value="1"/>
</dbReference>
<dbReference type="InterPro" id="IPR001453">
    <property type="entry name" value="MoaB/Mog_dom"/>
</dbReference>
<comment type="function">
    <text evidence="1 7">Catalyzes the insertion of molybdate into adenylated molybdopterin with the concomitant release of AMP.</text>
</comment>
<keyword evidence="5 7" id="KW-0500">Molybdenum</keyword>
<dbReference type="InterPro" id="IPR038987">
    <property type="entry name" value="MoeA-like"/>
</dbReference>
<evidence type="ECO:0000313" key="10">
    <source>
        <dbReference type="Proteomes" id="UP000616595"/>
    </source>
</evidence>
<keyword evidence="7" id="KW-0479">Metal-binding</keyword>
<comment type="caution">
    <text evidence="9">The sequence shown here is derived from an EMBL/GenBank/DDBJ whole genome shotgun (WGS) entry which is preliminary data.</text>
</comment>
<evidence type="ECO:0000313" key="9">
    <source>
        <dbReference type="EMBL" id="MBC3889186.1"/>
    </source>
</evidence>
<evidence type="ECO:0000256" key="7">
    <source>
        <dbReference type="RuleBase" id="RU365090"/>
    </source>
</evidence>
<evidence type="ECO:0000256" key="1">
    <source>
        <dbReference type="ARBA" id="ARBA00002901"/>
    </source>
</evidence>
<dbReference type="Gene3D" id="2.40.340.10">
    <property type="entry name" value="MoeA, C-terminal, domain IV"/>
    <property type="match status" value="1"/>
</dbReference>
<dbReference type="Proteomes" id="UP000616595">
    <property type="component" value="Unassembled WGS sequence"/>
</dbReference>
<comment type="catalytic activity">
    <reaction evidence="6">
        <text>adenylyl-molybdopterin + molybdate = Mo-molybdopterin + AMP + H(+)</text>
        <dbReference type="Rhea" id="RHEA:35047"/>
        <dbReference type="ChEBI" id="CHEBI:15378"/>
        <dbReference type="ChEBI" id="CHEBI:36264"/>
        <dbReference type="ChEBI" id="CHEBI:62727"/>
        <dbReference type="ChEBI" id="CHEBI:71302"/>
        <dbReference type="ChEBI" id="CHEBI:456215"/>
        <dbReference type="EC" id="2.10.1.1"/>
    </reaction>
</comment>
<dbReference type="GO" id="GO:0005829">
    <property type="term" value="C:cytosol"/>
    <property type="evidence" value="ECO:0007669"/>
    <property type="project" value="TreeGrafter"/>
</dbReference>
<evidence type="ECO:0000256" key="3">
    <source>
        <dbReference type="ARBA" id="ARBA00013269"/>
    </source>
</evidence>
<feature type="domain" description="MoaB/Mog" evidence="8">
    <location>
        <begin position="173"/>
        <end position="310"/>
    </location>
</feature>
<dbReference type="PANTHER" id="PTHR10192">
    <property type="entry name" value="MOLYBDOPTERIN BIOSYNTHESIS PROTEIN"/>
    <property type="match status" value="1"/>
</dbReference>
<evidence type="ECO:0000256" key="6">
    <source>
        <dbReference type="ARBA" id="ARBA00047317"/>
    </source>
</evidence>
<dbReference type="SUPFAM" id="SSF53218">
    <property type="entry name" value="Molybdenum cofactor biosynthesis proteins"/>
    <property type="match status" value="1"/>
</dbReference>
<dbReference type="CDD" id="cd00887">
    <property type="entry name" value="MoeA"/>
    <property type="match status" value="1"/>
</dbReference>
<protein>
    <recommendedName>
        <fullName evidence="4 7">Molybdopterin molybdenumtransferase</fullName>
        <ecNumber evidence="3 7">2.10.1.1</ecNumber>
    </recommendedName>
</protein>
<dbReference type="PANTHER" id="PTHR10192:SF5">
    <property type="entry name" value="GEPHYRIN"/>
    <property type="match status" value="1"/>
</dbReference>
<evidence type="ECO:0000256" key="4">
    <source>
        <dbReference type="ARBA" id="ARBA00021108"/>
    </source>
</evidence>
<keyword evidence="7" id="KW-0501">Molybdenum cofactor biosynthesis</keyword>
<evidence type="ECO:0000256" key="5">
    <source>
        <dbReference type="ARBA" id="ARBA00022505"/>
    </source>
</evidence>
<accession>A0A923HVS7</accession>
<organism evidence="9 10">
    <name type="scientific">Acetobacterium paludosum</name>
    <dbReference type="NCBI Taxonomy" id="52693"/>
    <lineage>
        <taxon>Bacteria</taxon>
        <taxon>Bacillati</taxon>
        <taxon>Bacillota</taxon>
        <taxon>Clostridia</taxon>
        <taxon>Eubacteriales</taxon>
        <taxon>Eubacteriaceae</taxon>
        <taxon>Acetobacterium</taxon>
    </lineage>
</organism>
<comment type="pathway">
    <text evidence="7">Cofactor biosynthesis; molybdopterin biosynthesis.</text>
</comment>
<dbReference type="GO" id="GO:0046872">
    <property type="term" value="F:metal ion binding"/>
    <property type="evidence" value="ECO:0007669"/>
    <property type="project" value="UniProtKB-UniRule"/>
</dbReference>
<keyword evidence="7" id="KW-0460">Magnesium</keyword>
<dbReference type="EMBL" id="WJBD01000016">
    <property type="protein sequence ID" value="MBC3889186.1"/>
    <property type="molecule type" value="Genomic_DNA"/>
</dbReference>
<reference evidence="9" key="2">
    <citation type="submission" date="2020-10" db="EMBL/GenBank/DDBJ databases">
        <title>Comparative genomics of the Acetobacterium genus.</title>
        <authorList>
            <person name="Marshall C."/>
            <person name="May H."/>
            <person name="Norman S."/>
        </authorList>
    </citation>
    <scope>NUCLEOTIDE SEQUENCE</scope>
    <source>
        <strain evidence="9">DER-2019</strain>
    </source>
</reference>
<reference evidence="9" key="1">
    <citation type="submission" date="2019-10" db="EMBL/GenBank/DDBJ databases">
        <authorList>
            <person name="Ross D.E."/>
            <person name="Gulliver D."/>
        </authorList>
    </citation>
    <scope>NUCLEOTIDE SEQUENCE</scope>
    <source>
        <strain evidence="9">DER-2019</strain>
    </source>
</reference>
<evidence type="ECO:0000256" key="2">
    <source>
        <dbReference type="ARBA" id="ARBA00010763"/>
    </source>
</evidence>
<comment type="cofactor">
    <cofactor evidence="7">
        <name>Mg(2+)</name>
        <dbReference type="ChEBI" id="CHEBI:18420"/>
    </cofactor>
</comment>
<dbReference type="SUPFAM" id="SSF63882">
    <property type="entry name" value="MoeA N-terminal region -like"/>
    <property type="match status" value="1"/>
</dbReference>
<keyword evidence="10" id="KW-1185">Reference proteome</keyword>
<dbReference type="EC" id="2.10.1.1" evidence="3 7"/>
<dbReference type="Gene3D" id="3.90.105.10">
    <property type="entry name" value="Molybdopterin biosynthesis moea protein, domain 2"/>
    <property type="match status" value="1"/>
</dbReference>
<dbReference type="GO" id="GO:0061599">
    <property type="term" value="F:molybdopterin molybdotransferase activity"/>
    <property type="evidence" value="ECO:0007669"/>
    <property type="project" value="UniProtKB-UniRule"/>
</dbReference>
<dbReference type="InterPro" id="IPR036688">
    <property type="entry name" value="MoeA_C_domain_IV_sf"/>
</dbReference>
<dbReference type="OrthoDB" id="9804758at2"/>
<dbReference type="Gene3D" id="3.40.980.10">
    <property type="entry name" value="MoaB/Mog-like domain"/>
    <property type="match status" value="1"/>
</dbReference>